<evidence type="ECO:0000256" key="3">
    <source>
        <dbReference type="PROSITE-ProRule" id="PRU00317"/>
    </source>
</evidence>
<dbReference type="AlphaFoldDB" id="A0AAN9A226"/>
<keyword evidence="7" id="KW-1185">Reference proteome</keyword>
<dbReference type="InterPro" id="IPR040059">
    <property type="entry name" value="PUM3"/>
</dbReference>
<evidence type="ECO:0000256" key="4">
    <source>
        <dbReference type="SAM" id="MobiDB-lite"/>
    </source>
</evidence>
<dbReference type="Gene3D" id="1.25.10.10">
    <property type="entry name" value="Leucine-rich Repeat Variant"/>
    <property type="match status" value="2"/>
</dbReference>
<dbReference type="GO" id="GO:0006417">
    <property type="term" value="P:regulation of translation"/>
    <property type="evidence" value="ECO:0007669"/>
    <property type="project" value="TreeGrafter"/>
</dbReference>
<dbReference type="InterPro" id="IPR012959">
    <property type="entry name" value="CPL_dom"/>
</dbReference>
<comment type="caution">
    <text evidence="6">The sequence shown here is derived from an EMBL/GenBank/DDBJ whole genome shotgun (WGS) entry which is preliminary data.</text>
</comment>
<evidence type="ECO:0000256" key="1">
    <source>
        <dbReference type="ARBA" id="ARBA00022737"/>
    </source>
</evidence>
<evidence type="ECO:0000313" key="6">
    <source>
        <dbReference type="EMBL" id="KAK7077556.1"/>
    </source>
</evidence>
<keyword evidence="1" id="KW-0677">Repeat</keyword>
<dbReference type="Pfam" id="PF08144">
    <property type="entry name" value="CPL"/>
    <property type="match status" value="1"/>
</dbReference>
<dbReference type="GO" id="GO:0003729">
    <property type="term" value="F:mRNA binding"/>
    <property type="evidence" value="ECO:0007669"/>
    <property type="project" value="TreeGrafter"/>
</dbReference>
<dbReference type="PROSITE" id="PS50303">
    <property type="entry name" value="PUM_HD"/>
    <property type="match status" value="1"/>
</dbReference>
<proteinExistence type="predicted"/>
<sequence>MTLDDSSSEAIRKFKKRKFEEHKAKRQTNKYPEGFGDDAPDEYSAPPKKFPKKEFKKDLKRPPKGPPNEQKEKPDWKKFKSEKKEQKVHRQMKKDDNYEIGIKAKKIWEELRQGNCKGARRQELCDHLMSLVKGKVKNLIFAHDTVRVIETLMAVGTEKHRSFLFEEMKDSIVDLSKSKYSKFFVLKMLKYGTKEEKNSIMTALKGQVVKLMKHKTASDIIELAYNDYANAKQRSLFVQEFYGPEFRLFHDESVQCLDDAFTKHPLKKDYILKDMRKYLQPIVEKGVFTNTMVHTLLRDFLTHCSKDNRTAMIESLREGLAPIIHTRDGARVAMLCLWHGTSKDRKVILKSLRTHFVKIALEEHGYMVLLAAFDCVDDTEFMRKAVLSELMEDIPQLVSSDSGMKVLRYLIAPREPMFFPPCIVKVLEQGDGNDASKKDTPLRRSELQRAVSVPILRMLLSNIKDWAVNSNWTLFIGAALSSLFASEAQGIFEALAKMFAQEYIPGDENHPLEIAHTVKMATYIIKTDRKRDKALKPTFCACLLKFAEKEMLGWINCNRGCFLLVNMIETEVVGVSSKVKNMIAPLKDKLLTLQFKGAEVLLKKL</sequence>
<feature type="compositionally biased region" description="Basic and acidic residues" evidence="4">
    <location>
        <begin position="69"/>
        <end position="85"/>
    </location>
</feature>
<organism evidence="6 7">
    <name type="scientific">Halocaridina rubra</name>
    <name type="common">Hawaiian red shrimp</name>
    <dbReference type="NCBI Taxonomy" id="373956"/>
    <lineage>
        <taxon>Eukaryota</taxon>
        <taxon>Metazoa</taxon>
        <taxon>Ecdysozoa</taxon>
        <taxon>Arthropoda</taxon>
        <taxon>Crustacea</taxon>
        <taxon>Multicrustacea</taxon>
        <taxon>Malacostraca</taxon>
        <taxon>Eumalacostraca</taxon>
        <taxon>Eucarida</taxon>
        <taxon>Decapoda</taxon>
        <taxon>Pleocyemata</taxon>
        <taxon>Caridea</taxon>
        <taxon>Atyoidea</taxon>
        <taxon>Atyidae</taxon>
        <taxon>Halocaridina</taxon>
    </lineage>
</organism>
<dbReference type="InterPro" id="IPR011989">
    <property type="entry name" value="ARM-like"/>
</dbReference>
<dbReference type="InterPro" id="IPR001313">
    <property type="entry name" value="Pumilio_RNA-bd_rpt"/>
</dbReference>
<dbReference type="SMART" id="SM00025">
    <property type="entry name" value="Pumilio"/>
    <property type="match status" value="5"/>
</dbReference>
<protein>
    <recommendedName>
        <fullName evidence="5">PUM-HD domain-containing protein</fullName>
    </recommendedName>
</protein>
<dbReference type="GO" id="GO:0005730">
    <property type="term" value="C:nucleolus"/>
    <property type="evidence" value="ECO:0007669"/>
    <property type="project" value="TreeGrafter"/>
</dbReference>
<feature type="domain" description="PUM-HD" evidence="5">
    <location>
        <begin position="103"/>
        <end position="467"/>
    </location>
</feature>
<accession>A0AAN9A226</accession>
<evidence type="ECO:0000313" key="7">
    <source>
        <dbReference type="Proteomes" id="UP001381693"/>
    </source>
</evidence>
<evidence type="ECO:0000256" key="2">
    <source>
        <dbReference type="ARBA" id="ARBA00022884"/>
    </source>
</evidence>
<dbReference type="Proteomes" id="UP001381693">
    <property type="component" value="Unassembled WGS sequence"/>
</dbReference>
<dbReference type="InterPro" id="IPR016024">
    <property type="entry name" value="ARM-type_fold"/>
</dbReference>
<name>A0AAN9A226_HALRR</name>
<gene>
    <name evidence="6" type="ORF">SK128_026774</name>
</gene>
<dbReference type="PANTHER" id="PTHR13389">
    <property type="entry name" value="PUMILIO HOMOLOG 3"/>
    <property type="match status" value="1"/>
</dbReference>
<feature type="compositionally biased region" description="Basic and acidic residues" evidence="4">
    <location>
        <begin position="52"/>
        <end position="61"/>
    </location>
</feature>
<feature type="region of interest" description="Disordered" evidence="4">
    <location>
        <begin position="1"/>
        <end position="93"/>
    </location>
</feature>
<evidence type="ECO:0000259" key="5">
    <source>
        <dbReference type="PROSITE" id="PS50303"/>
    </source>
</evidence>
<feature type="repeat" description="Pumilio" evidence="3">
    <location>
        <begin position="167"/>
        <end position="202"/>
    </location>
</feature>
<keyword evidence="2" id="KW-0694">RNA-binding</keyword>
<reference evidence="6 7" key="1">
    <citation type="submission" date="2023-11" db="EMBL/GenBank/DDBJ databases">
        <title>Halocaridina rubra genome assembly.</title>
        <authorList>
            <person name="Smith C."/>
        </authorList>
    </citation>
    <scope>NUCLEOTIDE SEQUENCE [LARGE SCALE GENOMIC DNA]</scope>
    <source>
        <strain evidence="6">EP-1</strain>
        <tissue evidence="6">Whole</tissue>
    </source>
</reference>
<dbReference type="PROSITE" id="PS50302">
    <property type="entry name" value="PUM"/>
    <property type="match status" value="1"/>
</dbReference>
<dbReference type="PANTHER" id="PTHR13389:SF0">
    <property type="entry name" value="PUMILIO HOMOLOG 3"/>
    <property type="match status" value="1"/>
</dbReference>
<dbReference type="EMBL" id="JAXCGZ010008563">
    <property type="protein sequence ID" value="KAK7077556.1"/>
    <property type="molecule type" value="Genomic_DNA"/>
</dbReference>
<dbReference type="SUPFAM" id="SSF48371">
    <property type="entry name" value="ARM repeat"/>
    <property type="match status" value="1"/>
</dbReference>
<dbReference type="InterPro" id="IPR033133">
    <property type="entry name" value="PUM-HD"/>
</dbReference>